<evidence type="ECO:0000256" key="1">
    <source>
        <dbReference type="SAM" id="MobiDB-lite"/>
    </source>
</evidence>
<proteinExistence type="predicted"/>
<name>A0A9N9KLF9_9HELO</name>
<gene>
    <name evidence="2" type="ORF">HYFRA_00002240</name>
</gene>
<evidence type="ECO:0000313" key="2">
    <source>
        <dbReference type="EMBL" id="CAG8949111.1"/>
    </source>
</evidence>
<feature type="compositionally biased region" description="Basic residues" evidence="1">
    <location>
        <begin position="71"/>
        <end position="80"/>
    </location>
</feature>
<protein>
    <submittedName>
        <fullName evidence="2">Uncharacterized protein</fullName>
    </submittedName>
</protein>
<feature type="compositionally biased region" description="Polar residues" evidence="1">
    <location>
        <begin position="29"/>
        <end position="48"/>
    </location>
</feature>
<dbReference type="EMBL" id="CAJVRL010000001">
    <property type="protein sequence ID" value="CAG8949111.1"/>
    <property type="molecule type" value="Genomic_DNA"/>
</dbReference>
<organism evidence="2 3">
    <name type="scientific">Hymenoscyphus fraxineus</name>
    <dbReference type="NCBI Taxonomy" id="746836"/>
    <lineage>
        <taxon>Eukaryota</taxon>
        <taxon>Fungi</taxon>
        <taxon>Dikarya</taxon>
        <taxon>Ascomycota</taxon>
        <taxon>Pezizomycotina</taxon>
        <taxon>Leotiomycetes</taxon>
        <taxon>Helotiales</taxon>
        <taxon>Helotiaceae</taxon>
        <taxon>Hymenoscyphus</taxon>
    </lineage>
</organism>
<keyword evidence="3" id="KW-1185">Reference proteome</keyword>
<evidence type="ECO:0000313" key="3">
    <source>
        <dbReference type="Proteomes" id="UP000696280"/>
    </source>
</evidence>
<sequence>MGWGRPRTPSDQKTERKQLSQAKMKDRAGSQSRQAGEYNLATSQQHHTGQLEHGQAEPAQPQGPESDARSGKKRVRKPTRPKATPNKYYPPYLDFPQPVVDTNGRQVWEVNAGRPV</sequence>
<dbReference type="AlphaFoldDB" id="A0A9N9KLF9"/>
<reference evidence="2" key="1">
    <citation type="submission" date="2021-07" db="EMBL/GenBank/DDBJ databases">
        <authorList>
            <person name="Durling M."/>
        </authorList>
    </citation>
    <scope>NUCLEOTIDE SEQUENCE</scope>
</reference>
<dbReference type="Proteomes" id="UP000696280">
    <property type="component" value="Unassembled WGS sequence"/>
</dbReference>
<accession>A0A9N9KLF9</accession>
<comment type="caution">
    <text evidence="2">The sequence shown here is derived from an EMBL/GenBank/DDBJ whole genome shotgun (WGS) entry which is preliminary data.</text>
</comment>
<feature type="compositionally biased region" description="Basic and acidic residues" evidence="1">
    <location>
        <begin position="8"/>
        <end position="28"/>
    </location>
</feature>
<feature type="region of interest" description="Disordered" evidence="1">
    <location>
        <begin position="1"/>
        <end position="99"/>
    </location>
</feature>